<keyword evidence="4" id="KW-1185">Reference proteome</keyword>
<evidence type="ECO:0000313" key="3">
    <source>
        <dbReference type="EMBL" id="KAF7351080.1"/>
    </source>
</evidence>
<dbReference type="EMBL" id="JACAZH010000014">
    <property type="protein sequence ID" value="KAF7351080.1"/>
    <property type="molecule type" value="Genomic_DNA"/>
</dbReference>
<evidence type="ECO:0000256" key="2">
    <source>
        <dbReference type="SAM" id="MobiDB-lite"/>
    </source>
</evidence>
<evidence type="ECO:0000313" key="4">
    <source>
        <dbReference type="Proteomes" id="UP000623467"/>
    </source>
</evidence>
<dbReference type="AlphaFoldDB" id="A0A8H6Y3K5"/>
<proteinExistence type="predicted"/>
<organism evidence="3 4">
    <name type="scientific">Mycena sanguinolenta</name>
    <dbReference type="NCBI Taxonomy" id="230812"/>
    <lineage>
        <taxon>Eukaryota</taxon>
        <taxon>Fungi</taxon>
        <taxon>Dikarya</taxon>
        <taxon>Basidiomycota</taxon>
        <taxon>Agaricomycotina</taxon>
        <taxon>Agaricomycetes</taxon>
        <taxon>Agaricomycetidae</taxon>
        <taxon>Agaricales</taxon>
        <taxon>Marasmiineae</taxon>
        <taxon>Mycenaceae</taxon>
        <taxon>Mycena</taxon>
    </lineage>
</organism>
<feature type="region of interest" description="Disordered" evidence="2">
    <location>
        <begin position="266"/>
        <end position="294"/>
    </location>
</feature>
<dbReference type="Proteomes" id="UP000623467">
    <property type="component" value="Unassembled WGS sequence"/>
</dbReference>
<protein>
    <submittedName>
        <fullName evidence="3">Uncharacterized protein</fullName>
    </submittedName>
</protein>
<sequence length="581" mass="64871">MTIIPQNVHAEMPISCAAVNRPVDQQRAPNVQQIMELTTKSRESARNCTADLREAVGHKNVQIVRLQDKFIESQDGLKQACNELRRLRGECDKRDQQLAKAQIDMDTLHISLKQVCKELECLRGEHDKKDQQLAKAQTDMDTLHISLKQVCNELECLRGEHDKKNQQLVKARTDIDTLHTRLDASRIEFESAREELQDVRNKWNEGRLELEASQAEVQCSRLKLQEMSAAVSAERARGADLIAERDEKEAALCELRAKLETMRTANQTRELQPRGDSDPAETWPQRPEGTTALENIVVPRSDASPQPVEDAGVFLDTAPLELDSLDDPLTEPAALLTTSLPQASSNLLPLPPCDELVQPDSVQAGSRRPTKIARSSLTHTYASHPAFQPVRCGTFTIQYGPDFQASAEELRLEAAPGNESWGAFYKKHSLDEFAMAQVEKAKFQHVQRKPGYACNPCIRRGSPCVFIKKTGPTNPGKELTASCVQCLSSIESRHCYPPKAATMYNFWNSYLFKDEALTEAIVRYHNTAVRNRQTPGQWMGDGEPDFIASPPPPKEAPILPALVVSLELPFVHSTVPPGPQQ</sequence>
<dbReference type="SUPFAM" id="SSF57997">
    <property type="entry name" value="Tropomyosin"/>
    <property type="match status" value="1"/>
</dbReference>
<dbReference type="OrthoDB" id="3008579at2759"/>
<gene>
    <name evidence="3" type="ORF">MSAN_01670400</name>
</gene>
<reference evidence="3" key="1">
    <citation type="submission" date="2020-05" db="EMBL/GenBank/DDBJ databases">
        <title>Mycena genomes resolve the evolution of fungal bioluminescence.</title>
        <authorList>
            <person name="Tsai I.J."/>
        </authorList>
    </citation>
    <scope>NUCLEOTIDE SEQUENCE</scope>
    <source>
        <strain evidence="3">160909Yilan</strain>
    </source>
</reference>
<comment type="caution">
    <text evidence="3">The sequence shown here is derived from an EMBL/GenBank/DDBJ whole genome shotgun (WGS) entry which is preliminary data.</text>
</comment>
<keyword evidence="1" id="KW-0175">Coiled coil</keyword>
<evidence type="ECO:0000256" key="1">
    <source>
        <dbReference type="SAM" id="Coils"/>
    </source>
</evidence>
<accession>A0A8H6Y3K5</accession>
<dbReference type="Gene3D" id="1.20.120.330">
    <property type="entry name" value="Nucleotidyltransferases domain 2"/>
    <property type="match status" value="1"/>
</dbReference>
<name>A0A8H6Y3K5_9AGAR</name>
<feature type="coiled-coil region" evidence="1">
    <location>
        <begin position="77"/>
        <end position="202"/>
    </location>
</feature>